<proteinExistence type="predicted"/>
<protein>
    <submittedName>
        <fullName evidence="3">NAD(P)H-dependent oxidoreductase</fullName>
    </submittedName>
</protein>
<dbReference type="Gene3D" id="3.40.50.360">
    <property type="match status" value="1"/>
</dbReference>
<accession>A0A841U2D2</accession>
<dbReference type="AlphaFoldDB" id="A0A841U2D2"/>
<feature type="compositionally biased region" description="Gly residues" evidence="1">
    <location>
        <begin position="62"/>
        <end position="72"/>
    </location>
</feature>
<keyword evidence="4" id="KW-1185">Reference proteome</keyword>
<dbReference type="PROSITE" id="PS50902">
    <property type="entry name" value="FLAVODOXIN_LIKE"/>
    <property type="match status" value="1"/>
</dbReference>
<organism evidence="3 4">
    <name type="scientific">Cohnella xylanilytica</name>
    <dbReference type="NCBI Taxonomy" id="557555"/>
    <lineage>
        <taxon>Bacteria</taxon>
        <taxon>Bacillati</taxon>
        <taxon>Bacillota</taxon>
        <taxon>Bacilli</taxon>
        <taxon>Bacillales</taxon>
        <taxon>Paenibacillaceae</taxon>
        <taxon>Cohnella</taxon>
    </lineage>
</organism>
<feature type="compositionally biased region" description="Basic and acidic residues" evidence="1">
    <location>
        <begin position="73"/>
        <end position="83"/>
    </location>
</feature>
<dbReference type="PANTHER" id="PTHR30546:SF23">
    <property type="entry name" value="FLAVOPROTEIN-LIKE PROTEIN YCP4-RELATED"/>
    <property type="match status" value="1"/>
</dbReference>
<dbReference type="PANTHER" id="PTHR30546">
    <property type="entry name" value="FLAVODOXIN-RELATED PROTEIN WRBA-RELATED"/>
    <property type="match status" value="1"/>
</dbReference>
<evidence type="ECO:0000313" key="4">
    <source>
        <dbReference type="Proteomes" id="UP000553776"/>
    </source>
</evidence>
<dbReference type="SUPFAM" id="SSF52218">
    <property type="entry name" value="Flavoproteins"/>
    <property type="match status" value="1"/>
</dbReference>
<dbReference type="InterPro" id="IPR008254">
    <property type="entry name" value="Flavodoxin/NO_synth"/>
</dbReference>
<dbReference type="InterPro" id="IPR029039">
    <property type="entry name" value="Flavoprotein-like_sf"/>
</dbReference>
<dbReference type="GO" id="GO:0010181">
    <property type="term" value="F:FMN binding"/>
    <property type="evidence" value="ECO:0007669"/>
    <property type="project" value="InterPro"/>
</dbReference>
<dbReference type="GO" id="GO:0003955">
    <property type="term" value="F:NAD(P)H dehydrogenase (quinone) activity"/>
    <property type="evidence" value="ECO:0007669"/>
    <property type="project" value="TreeGrafter"/>
</dbReference>
<feature type="domain" description="Flavodoxin-like" evidence="2">
    <location>
        <begin position="4"/>
        <end position="248"/>
    </location>
</feature>
<dbReference type="InterPro" id="IPR005025">
    <property type="entry name" value="FMN_Rdtase-like_dom"/>
</dbReference>
<dbReference type="Pfam" id="PF03358">
    <property type="entry name" value="FMN_red"/>
    <property type="match status" value="1"/>
</dbReference>
<dbReference type="EMBL" id="JACJVR010000047">
    <property type="protein sequence ID" value="MBB6692114.1"/>
    <property type="molecule type" value="Genomic_DNA"/>
</dbReference>
<reference evidence="3 4" key="1">
    <citation type="submission" date="2020-08" db="EMBL/GenBank/DDBJ databases">
        <title>Cohnella phylogeny.</title>
        <authorList>
            <person name="Dunlap C."/>
        </authorList>
    </citation>
    <scope>NUCLEOTIDE SEQUENCE [LARGE SCALE GENOMIC DNA]</scope>
    <source>
        <strain evidence="3 4">DSM 25239</strain>
    </source>
</reference>
<dbReference type="GO" id="GO:0016020">
    <property type="term" value="C:membrane"/>
    <property type="evidence" value="ECO:0007669"/>
    <property type="project" value="TreeGrafter"/>
</dbReference>
<name>A0A841U2D2_9BACL</name>
<dbReference type="RefSeq" id="WP_185136106.1">
    <property type="nucleotide sequence ID" value="NZ_JACJVR010000047.1"/>
</dbReference>
<dbReference type="Proteomes" id="UP000553776">
    <property type="component" value="Unassembled WGS sequence"/>
</dbReference>
<evidence type="ECO:0000256" key="1">
    <source>
        <dbReference type="SAM" id="MobiDB-lite"/>
    </source>
</evidence>
<feature type="region of interest" description="Disordered" evidence="1">
    <location>
        <begin position="46"/>
        <end position="90"/>
    </location>
</feature>
<evidence type="ECO:0000313" key="3">
    <source>
        <dbReference type="EMBL" id="MBB6692114.1"/>
    </source>
</evidence>
<evidence type="ECO:0000259" key="2">
    <source>
        <dbReference type="PROSITE" id="PS50902"/>
    </source>
</evidence>
<gene>
    <name evidence="3" type="ORF">H7B90_11950</name>
</gene>
<sequence>MANVLVIYFSAYGHIHRMAEAAAKGAADEGHAVRLARIPEFRSPDNVTALLDHPGRRKERAGGGGHGNGGHGNDGHGHGHGDGGDGDGNGGLAGAFRIGARWEKYEASQREQRGVPEATADDLRWADGIVWGYPTYYGSMPAQVKSFLDLSGSLCSGGELEGKPTGIMTSAGSIHTGHEAAILTAIVPLLHFGMVFVGLPYTQNPEYLTADAIGGSPYGPSTLAGPDSSRTPDERELTMAGRLGARVARFAEAAKGIR</sequence>
<comment type="caution">
    <text evidence="3">The sequence shown here is derived from an EMBL/GenBank/DDBJ whole genome shotgun (WGS) entry which is preliminary data.</text>
</comment>